<dbReference type="UniPathway" id="UPA00051">
    <property type="reaction ID" value="UER00462"/>
</dbReference>
<dbReference type="InterPro" id="IPR042199">
    <property type="entry name" value="AsparK_Bifunc_asparK/hSer_DH"/>
</dbReference>
<keyword evidence="10" id="KW-0028">Amino-acid biosynthesis</keyword>
<feature type="binding site" evidence="8">
    <location>
        <begin position="26"/>
        <end position="29"/>
    </location>
    <ligand>
        <name>ATP</name>
        <dbReference type="ChEBI" id="CHEBI:30616"/>
    </ligand>
</feature>
<dbReference type="InterPro" id="IPR018042">
    <property type="entry name" value="Aspartate_kinase_CS"/>
</dbReference>
<dbReference type="CDD" id="cd04243">
    <property type="entry name" value="AAK_AK-HSDH-like"/>
    <property type="match status" value="1"/>
</dbReference>
<feature type="binding site" evidence="8">
    <location>
        <begin position="240"/>
        <end position="241"/>
    </location>
    <ligand>
        <name>ATP</name>
        <dbReference type="ChEBI" id="CHEBI:30616"/>
    </ligand>
</feature>
<dbReference type="InterPro" id="IPR036393">
    <property type="entry name" value="AceGlu_kinase-like_sf"/>
</dbReference>
<evidence type="ECO:0000313" key="14">
    <source>
        <dbReference type="Proteomes" id="UP000198858"/>
    </source>
</evidence>
<name>A0A1H1RYQ4_9FLAO</name>
<feature type="domain" description="Aspartate/glutamate/uridylate kinase" evidence="11">
    <location>
        <begin position="22"/>
        <end position="297"/>
    </location>
</feature>
<evidence type="ECO:0000256" key="6">
    <source>
        <dbReference type="ARBA" id="ARBA00022840"/>
    </source>
</evidence>
<evidence type="ECO:0000256" key="5">
    <source>
        <dbReference type="ARBA" id="ARBA00022777"/>
    </source>
</evidence>
<dbReference type="Pfam" id="PF22468">
    <property type="entry name" value="ACT_9"/>
    <property type="match status" value="1"/>
</dbReference>
<dbReference type="NCBIfam" id="TIGR00657">
    <property type="entry name" value="asp_kinases"/>
    <property type="match status" value="1"/>
</dbReference>
<evidence type="ECO:0000256" key="10">
    <source>
        <dbReference type="RuleBase" id="RU004249"/>
    </source>
</evidence>
<gene>
    <name evidence="13" type="ORF">SAMN04488552_3076</name>
</gene>
<dbReference type="Pfam" id="PF00696">
    <property type="entry name" value="AA_kinase"/>
    <property type="match status" value="1"/>
</dbReference>
<dbReference type="STRING" id="1250231.SAMN04488552_3076"/>
<dbReference type="GO" id="GO:0009089">
    <property type="term" value="P:lysine biosynthetic process via diaminopimelate"/>
    <property type="evidence" value="ECO:0007669"/>
    <property type="project" value="UniProtKB-UniPathway"/>
</dbReference>
<dbReference type="InterPro" id="IPR045865">
    <property type="entry name" value="ACT-like_dom_sf"/>
</dbReference>
<evidence type="ECO:0000256" key="3">
    <source>
        <dbReference type="ARBA" id="ARBA00022679"/>
    </source>
</evidence>
<evidence type="ECO:0000256" key="8">
    <source>
        <dbReference type="PIRSR" id="PIRSR000726-1"/>
    </source>
</evidence>
<dbReference type="Gene3D" id="3.30.70.260">
    <property type="match status" value="2"/>
</dbReference>
<dbReference type="GO" id="GO:0009088">
    <property type="term" value="P:threonine biosynthetic process"/>
    <property type="evidence" value="ECO:0007669"/>
    <property type="project" value="UniProtKB-UniPathway"/>
</dbReference>
<comment type="pathway">
    <text evidence="10">Amino-acid biosynthesis; L-threonine biosynthesis; L-threonine from L-aspartate: step 1/5.</text>
</comment>
<dbReference type="EMBL" id="LT629745">
    <property type="protein sequence ID" value="SDS40820.1"/>
    <property type="molecule type" value="Genomic_DNA"/>
</dbReference>
<evidence type="ECO:0000256" key="2">
    <source>
        <dbReference type="ARBA" id="ARBA00010122"/>
    </source>
</evidence>
<dbReference type="PANTHER" id="PTHR21499">
    <property type="entry name" value="ASPARTATE KINASE"/>
    <property type="match status" value="1"/>
</dbReference>
<comment type="pathway">
    <text evidence="1 10">Amino-acid biosynthesis; L-lysine biosynthesis via DAP pathway; (S)-tetrahydrodipicolinate from L-aspartate: step 1/4.</text>
</comment>
<organism evidence="13 14">
    <name type="scientific">Christiangramia echinicola</name>
    <dbReference type="NCBI Taxonomy" id="279359"/>
    <lineage>
        <taxon>Bacteria</taxon>
        <taxon>Pseudomonadati</taxon>
        <taxon>Bacteroidota</taxon>
        <taxon>Flavobacteriia</taxon>
        <taxon>Flavobacteriales</taxon>
        <taxon>Flavobacteriaceae</taxon>
        <taxon>Christiangramia</taxon>
    </lineage>
</organism>
<dbReference type="GO" id="GO:0009090">
    <property type="term" value="P:homoserine biosynthetic process"/>
    <property type="evidence" value="ECO:0007669"/>
    <property type="project" value="TreeGrafter"/>
</dbReference>
<keyword evidence="6 8" id="KW-0067">ATP-binding</keyword>
<feature type="domain" description="Aspartokinase ACT" evidence="12">
    <location>
        <begin position="399"/>
        <end position="455"/>
    </location>
</feature>
<evidence type="ECO:0000256" key="9">
    <source>
        <dbReference type="RuleBase" id="RU003448"/>
    </source>
</evidence>
<evidence type="ECO:0000256" key="4">
    <source>
        <dbReference type="ARBA" id="ARBA00022741"/>
    </source>
</evidence>
<evidence type="ECO:0000313" key="13">
    <source>
        <dbReference type="EMBL" id="SDS40820.1"/>
    </source>
</evidence>
<dbReference type="GO" id="GO:0005829">
    <property type="term" value="C:cytosol"/>
    <property type="evidence" value="ECO:0007669"/>
    <property type="project" value="TreeGrafter"/>
</dbReference>
<dbReference type="PANTHER" id="PTHR21499:SF59">
    <property type="entry name" value="ASPARTOKINASE"/>
    <property type="match status" value="1"/>
</dbReference>
<dbReference type="PIRSF" id="PIRSF000726">
    <property type="entry name" value="Asp_kin"/>
    <property type="match status" value="1"/>
</dbReference>
<dbReference type="InterPro" id="IPR054352">
    <property type="entry name" value="ACT_Aspartokinase"/>
</dbReference>
<comment type="similarity">
    <text evidence="2 9">Belongs to the aspartokinase family.</text>
</comment>
<dbReference type="EC" id="2.7.2.4" evidence="9"/>
<accession>A0A1H1RYQ4</accession>
<keyword evidence="4 8" id="KW-0547">Nucleotide-binding</keyword>
<evidence type="ECO:0000259" key="12">
    <source>
        <dbReference type="Pfam" id="PF22468"/>
    </source>
</evidence>
<comment type="pathway">
    <text evidence="10">Amino-acid biosynthesis; L-methionine biosynthesis via de novo pathway; L-homoserine from L-aspartate: step 1/3.</text>
</comment>
<dbReference type="GO" id="GO:0005524">
    <property type="term" value="F:ATP binding"/>
    <property type="evidence" value="ECO:0007669"/>
    <property type="project" value="UniProtKB-KW"/>
</dbReference>
<evidence type="ECO:0000256" key="1">
    <source>
        <dbReference type="ARBA" id="ARBA00004766"/>
    </source>
</evidence>
<keyword evidence="3 9" id="KW-0808">Transferase</keyword>
<protein>
    <recommendedName>
        <fullName evidence="9">Aspartokinase</fullName>
        <ecNumber evidence="9">2.7.2.4</ecNumber>
    </recommendedName>
</protein>
<dbReference type="InterPro" id="IPR001048">
    <property type="entry name" value="Asp/Glu/Uridylate_kinase"/>
</dbReference>
<dbReference type="PROSITE" id="PS00324">
    <property type="entry name" value="ASPARTOKINASE"/>
    <property type="match status" value="1"/>
</dbReference>
<evidence type="ECO:0000256" key="7">
    <source>
        <dbReference type="ARBA" id="ARBA00047872"/>
    </source>
</evidence>
<dbReference type="Gene3D" id="1.20.120.1320">
    <property type="entry name" value="Aspartokinase, catalytic domain"/>
    <property type="match status" value="1"/>
</dbReference>
<reference evidence="13 14" key="1">
    <citation type="submission" date="2016-10" db="EMBL/GenBank/DDBJ databases">
        <authorList>
            <person name="Varghese N."/>
            <person name="Submissions S."/>
        </authorList>
    </citation>
    <scope>NUCLEOTIDE SEQUENCE [LARGE SCALE GENOMIC DNA]</scope>
    <source>
        <strain evidence="13 14">Mar_2010_102</strain>
    </source>
</reference>
<sequence length="465" mass="51750">MKYNFCLTLFNKYLCSLKLLDMKVLKFGGTSVGSAVSIRNVRNIVSGQGGTKLLVLSAMSGVTNKLVEISEKLRIGDLATCSKIILDLKTKHFDLVDELIAEDAVNNTVKSRLNFQFDELEQICRSNWNNQIEAKILTTGESLLTLIFSEYLKFEGIENSLLDAKKFMQVNNLENPDTLHIGELLNDYLKSSEENDILITQGFVRIDAKGEVNTLKRGGSDYTATILGAAIRASEIQIWTDISGLHNNDPRFVENTHPVSQLSFEEAAELAYFGAKILHPQTISPVIGKNIPVYLKNTFTLDATGTCISAIAERKGLKAISAKDEITAIKIKSNRMLMAHGFLRKIFEIFDKYETAIDMITTAEIAISLTIDDCSNLELILKELESYGEISVDSNHSIICIVGEGVMEDRGTSRLFEILKDVPVRMISYGGSNNNISLLVDTRNKIEVLQKLNKKLFDDRLVSSV</sequence>
<feature type="binding site" evidence="8">
    <location>
        <position position="251"/>
    </location>
    <ligand>
        <name>ATP</name>
        <dbReference type="ChEBI" id="CHEBI:30616"/>
    </ligand>
</feature>
<feature type="binding site" evidence="8">
    <location>
        <position position="141"/>
    </location>
    <ligand>
        <name>substrate</name>
    </ligand>
</feature>
<dbReference type="Proteomes" id="UP000198858">
    <property type="component" value="Chromosome I"/>
</dbReference>
<dbReference type="GO" id="GO:0004072">
    <property type="term" value="F:aspartate kinase activity"/>
    <property type="evidence" value="ECO:0007669"/>
    <property type="project" value="UniProtKB-EC"/>
</dbReference>
<proteinExistence type="inferred from homology"/>
<dbReference type="AlphaFoldDB" id="A0A1H1RYQ4"/>
<keyword evidence="5 9" id="KW-0418">Kinase</keyword>
<dbReference type="SUPFAM" id="SSF53633">
    <property type="entry name" value="Carbamate kinase-like"/>
    <property type="match status" value="1"/>
</dbReference>
<keyword evidence="14" id="KW-1185">Reference proteome</keyword>
<evidence type="ECO:0000259" key="11">
    <source>
        <dbReference type="Pfam" id="PF00696"/>
    </source>
</evidence>
<feature type="binding site" evidence="8">
    <location>
        <position position="63"/>
    </location>
    <ligand>
        <name>substrate</name>
    </ligand>
</feature>
<dbReference type="Gene3D" id="3.40.1160.10">
    <property type="entry name" value="Acetylglutamate kinase-like"/>
    <property type="match status" value="1"/>
</dbReference>
<dbReference type="InterPro" id="IPR001341">
    <property type="entry name" value="Asp_kinase"/>
</dbReference>
<dbReference type="SUPFAM" id="SSF55021">
    <property type="entry name" value="ACT-like"/>
    <property type="match status" value="2"/>
</dbReference>
<dbReference type="UniPathway" id="UPA00050">
    <property type="reaction ID" value="UER00461"/>
</dbReference>
<comment type="catalytic activity">
    <reaction evidence="7 9">
        <text>L-aspartate + ATP = 4-phospho-L-aspartate + ADP</text>
        <dbReference type="Rhea" id="RHEA:23776"/>
        <dbReference type="ChEBI" id="CHEBI:29991"/>
        <dbReference type="ChEBI" id="CHEBI:30616"/>
        <dbReference type="ChEBI" id="CHEBI:57535"/>
        <dbReference type="ChEBI" id="CHEBI:456216"/>
        <dbReference type="EC" id="2.7.2.4"/>
    </reaction>
</comment>
<dbReference type="InterPro" id="IPR005260">
    <property type="entry name" value="Asp_kin_monofn"/>
</dbReference>
<dbReference type="UniPathway" id="UPA00034">
    <property type="reaction ID" value="UER00015"/>
</dbReference>